<dbReference type="PROSITE" id="PS50949">
    <property type="entry name" value="HTH_GNTR"/>
    <property type="match status" value="1"/>
</dbReference>
<dbReference type="InterPro" id="IPR036388">
    <property type="entry name" value="WH-like_DNA-bd_sf"/>
</dbReference>
<reference evidence="5" key="1">
    <citation type="submission" date="2020-01" db="EMBL/GenBank/DDBJ databases">
        <authorList>
            <person name="Meier V. D."/>
            <person name="Meier V D."/>
        </authorList>
    </citation>
    <scope>NUCLEOTIDE SEQUENCE</scope>
    <source>
        <strain evidence="5">HLG_WM_MAG_09</strain>
    </source>
</reference>
<dbReference type="Pfam" id="PF07729">
    <property type="entry name" value="FCD"/>
    <property type="match status" value="1"/>
</dbReference>
<evidence type="ECO:0000259" key="4">
    <source>
        <dbReference type="PROSITE" id="PS50949"/>
    </source>
</evidence>
<evidence type="ECO:0000256" key="1">
    <source>
        <dbReference type="ARBA" id="ARBA00023015"/>
    </source>
</evidence>
<dbReference type="PANTHER" id="PTHR43537">
    <property type="entry name" value="TRANSCRIPTIONAL REGULATOR, GNTR FAMILY"/>
    <property type="match status" value="1"/>
</dbReference>
<dbReference type="InterPro" id="IPR008920">
    <property type="entry name" value="TF_FadR/GntR_C"/>
</dbReference>
<dbReference type="PANTHER" id="PTHR43537:SF44">
    <property type="entry name" value="GNTR FAMILY REGULATORY PROTEIN"/>
    <property type="match status" value="1"/>
</dbReference>
<gene>
    <name evidence="5" type="ORF">HELGO_WM25733</name>
</gene>
<organism evidence="5">
    <name type="scientific">uncultured Thiotrichaceae bacterium</name>
    <dbReference type="NCBI Taxonomy" id="298394"/>
    <lineage>
        <taxon>Bacteria</taxon>
        <taxon>Pseudomonadati</taxon>
        <taxon>Pseudomonadota</taxon>
        <taxon>Gammaproteobacteria</taxon>
        <taxon>Thiotrichales</taxon>
        <taxon>Thiotrichaceae</taxon>
        <taxon>environmental samples</taxon>
    </lineage>
</organism>
<evidence type="ECO:0000256" key="3">
    <source>
        <dbReference type="ARBA" id="ARBA00023163"/>
    </source>
</evidence>
<dbReference type="InterPro" id="IPR011711">
    <property type="entry name" value="GntR_C"/>
</dbReference>
<dbReference type="Gene3D" id="1.10.10.10">
    <property type="entry name" value="Winged helix-like DNA-binding domain superfamily/Winged helix DNA-binding domain"/>
    <property type="match status" value="1"/>
</dbReference>
<dbReference type="EMBL" id="CACVAT010000599">
    <property type="protein sequence ID" value="CAA6830533.1"/>
    <property type="molecule type" value="Genomic_DNA"/>
</dbReference>
<evidence type="ECO:0000256" key="2">
    <source>
        <dbReference type="ARBA" id="ARBA00023125"/>
    </source>
</evidence>
<dbReference type="CDD" id="cd07377">
    <property type="entry name" value="WHTH_GntR"/>
    <property type="match status" value="1"/>
</dbReference>
<dbReference type="SUPFAM" id="SSF48008">
    <property type="entry name" value="GntR ligand-binding domain-like"/>
    <property type="match status" value="1"/>
</dbReference>
<dbReference type="InterPro" id="IPR036390">
    <property type="entry name" value="WH_DNA-bd_sf"/>
</dbReference>
<dbReference type="SMART" id="SM00895">
    <property type="entry name" value="FCD"/>
    <property type="match status" value="1"/>
</dbReference>
<dbReference type="SUPFAM" id="SSF46785">
    <property type="entry name" value="Winged helix' DNA-binding domain"/>
    <property type="match status" value="1"/>
</dbReference>
<dbReference type="InterPro" id="IPR000524">
    <property type="entry name" value="Tscrpt_reg_HTH_GntR"/>
</dbReference>
<keyword evidence="3" id="KW-0804">Transcription</keyword>
<dbReference type="Pfam" id="PF00392">
    <property type="entry name" value="GntR"/>
    <property type="match status" value="1"/>
</dbReference>
<dbReference type="Gene3D" id="1.20.120.530">
    <property type="entry name" value="GntR ligand-binding domain-like"/>
    <property type="match status" value="1"/>
</dbReference>
<dbReference type="AlphaFoldDB" id="A0A6S6UNW8"/>
<proteinExistence type="predicted"/>
<protein>
    <submittedName>
        <fullName evidence="5">GntR family transcriptional regulator</fullName>
    </submittedName>
</protein>
<keyword evidence="2" id="KW-0238">DNA-binding</keyword>
<dbReference type="SMART" id="SM00345">
    <property type="entry name" value="HTH_GNTR"/>
    <property type="match status" value="1"/>
</dbReference>
<evidence type="ECO:0000313" key="5">
    <source>
        <dbReference type="EMBL" id="CAA6830533.1"/>
    </source>
</evidence>
<sequence>MVGQIEGRILSGELKDGETLPAERDLMGQFGTSRTVVREAVATLASRGLVETKPRFRPVVRKPNYESAVDAVGNVISHLLQQSGGIKNLFETRILLEAALVREAALNATADDIETLRSALQANRDTIDDSKQFYDTDMAFHGVLYSISGNPVWPAVHKAYTSWLAEHWMQMPRMPDRNQKSYEAHEAIFNAIANRDADKAEAELRRHLSISWQNVKATFGEL</sequence>
<dbReference type="GO" id="GO:0003677">
    <property type="term" value="F:DNA binding"/>
    <property type="evidence" value="ECO:0007669"/>
    <property type="project" value="UniProtKB-KW"/>
</dbReference>
<feature type="domain" description="HTH gntR-type" evidence="4">
    <location>
        <begin position="1"/>
        <end position="63"/>
    </location>
</feature>
<accession>A0A6S6UNW8</accession>
<name>A0A6S6UNW8_9GAMM</name>
<keyword evidence="1" id="KW-0805">Transcription regulation</keyword>
<dbReference type="GO" id="GO:0003700">
    <property type="term" value="F:DNA-binding transcription factor activity"/>
    <property type="evidence" value="ECO:0007669"/>
    <property type="project" value="InterPro"/>
</dbReference>
<dbReference type="PRINTS" id="PR00035">
    <property type="entry name" value="HTHGNTR"/>
</dbReference>